<protein>
    <submittedName>
        <fullName evidence="1">Uncharacterized protein</fullName>
    </submittedName>
</protein>
<evidence type="ECO:0000313" key="1">
    <source>
        <dbReference type="EMBL" id="KAK3695925.1"/>
    </source>
</evidence>
<dbReference type="Proteomes" id="UP001281147">
    <property type="component" value="Unassembled WGS sequence"/>
</dbReference>
<gene>
    <name evidence="1" type="ORF">LTR37_018280</name>
</gene>
<keyword evidence="2" id="KW-1185">Reference proteome</keyword>
<proteinExistence type="predicted"/>
<accession>A0ACC3MKC6</accession>
<organism evidence="1 2">
    <name type="scientific">Vermiconidia calcicola</name>
    <dbReference type="NCBI Taxonomy" id="1690605"/>
    <lineage>
        <taxon>Eukaryota</taxon>
        <taxon>Fungi</taxon>
        <taxon>Dikarya</taxon>
        <taxon>Ascomycota</taxon>
        <taxon>Pezizomycotina</taxon>
        <taxon>Dothideomycetes</taxon>
        <taxon>Dothideomycetidae</taxon>
        <taxon>Mycosphaerellales</taxon>
        <taxon>Extremaceae</taxon>
        <taxon>Vermiconidia</taxon>
    </lineage>
</organism>
<dbReference type="EMBL" id="JAUTXU010000251">
    <property type="protein sequence ID" value="KAK3695925.1"/>
    <property type="molecule type" value="Genomic_DNA"/>
</dbReference>
<name>A0ACC3MKC6_9PEZI</name>
<comment type="caution">
    <text evidence="1">The sequence shown here is derived from an EMBL/GenBank/DDBJ whole genome shotgun (WGS) entry which is preliminary data.</text>
</comment>
<reference evidence="1" key="1">
    <citation type="submission" date="2023-07" db="EMBL/GenBank/DDBJ databases">
        <title>Black Yeasts Isolated from many extreme environments.</title>
        <authorList>
            <person name="Coleine C."/>
            <person name="Stajich J.E."/>
            <person name="Selbmann L."/>
        </authorList>
    </citation>
    <scope>NUCLEOTIDE SEQUENCE</scope>
    <source>
        <strain evidence="1">CCFEE 5714</strain>
    </source>
</reference>
<evidence type="ECO:0000313" key="2">
    <source>
        <dbReference type="Proteomes" id="UP001281147"/>
    </source>
</evidence>
<sequence>MAPVFASPDIAAVVAAFPPPTPTKEQPGLLRSFSGSNLLNSETVLNRFRKLLETEPKRIKRSDLPSRLGIERFNWLFDCYDGTIHYSKDKQTLVPEPELETIGEDLRDRAERQFVDLPSFATKADISIDSLDAHLAVLRRFSQGSASPSYVASEQCASAMKEKITSIIKDVTSDKIDLSAKFSYVPRAVLVELTEEVVNQDVDPKAKLEDTQKGVVFVPAGFESAQEEQRRAALESTLQTLVDSLKSDGFCELPDDVDADKVCSKYSTQHPESDAPTVLSTSSAARAIVLPPMLDQVLEKLKSDASALAEKRHVENTTIDKQMEKLLIDECSKPNLVSILLHTEHVKHIENALAGRMDERANQERERFEELFQTRIMVPAHLYGIGAEDVQDATLNQHLEEYLYEHFRVEVVPNFVTFARLQGFLTDKARAKDTERLLQASTQAKTFSDIQSTISKFAKKQKLESPADAQIRLVKRQILQQKVKALRKMSRGSDVLQNLIWILLAQRSEGLFMSSGKDTSRMLKQYQLVGDADTAQKSQRWRDLLKAGQENEEELEDMRRLAGEALKQTYRTEIKGGG</sequence>